<evidence type="ECO:0000313" key="2">
    <source>
        <dbReference type="EMBL" id="JAD28446.1"/>
    </source>
</evidence>
<organism evidence="2">
    <name type="scientific">Arundo donax</name>
    <name type="common">Giant reed</name>
    <name type="synonym">Donax arundinaceus</name>
    <dbReference type="NCBI Taxonomy" id="35708"/>
    <lineage>
        <taxon>Eukaryota</taxon>
        <taxon>Viridiplantae</taxon>
        <taxon>Streptophyta</taxon>
        <taxon>Embryophyta</taxon>
        <taxon>Tracheophyta</taxon>
        <taxon>Spermatophyta</taxon>
        <taxon>Magnoliopsida</taxon>
        <taxon>Liliopsida</taxon>
        <taxon>Poales</taxon>
        <taxon>Poaceae</taxon>
        <taxon>PACMAD clade</taxon>
        <taxon>Arundinoideae</taxon>
        <taxon>Arundineae</taxon>
        <taxon>Arundo</taxon>
    </lineage>
</organism>
<dbReference type="AlphaFoldDB" id="A0A0A8YQ43"/>
<sequence>MPGCHSELEKRFRERGSPERNKISHVRRVEIGESFFIMGKKCSWDTFDKLRNADGNTVSSWLNQPEENGNCFESTLNGWRN</sequence>
<name>A0A0A8YQ43_ARUDO</name>
<proteinExistence type="predicted"/>
<evidence type="ECO:0000256" key="1">
    <source>
        <dbReference type="SAM" id="MobiDB-lite"/>
    </source>
</evidence>
<dbReference type="EMBL" id="GBRH01269449">
    <property type="protein sequence ID" value="JAD28446.1"/>
    <property type="molecule type" value="Transcribed_RNA"/>
</dbReference>
<reference evidence="2" key="1">
    <citation type="submission" date="2014-09" db="EMBL/GenBank/DDBJ databases">
        <authorList>
            <person name="Magalhaes I.L.F."/>
            <person name="Oliveira U."/>
            <person name="Santos F.R."/>
            <person name="Vidigal T.H.D.A."/>
            <person name="Brescovit A.D."/>
            <person name="Santos A.J."/>
        </authorList>
    </citation>
    <scope>NUCLEOTIDE SEQUENCE</scope>
    <source>
        <tissue evidence="2">Shoot tissue taken approximately 20 cm above the soil surface</tissue>
    </source>
</reference>
<feature type="region of interest" description="Disordered" evidence="1">
    <location>
        <begin position="1"/>
        <end position="20"/>
    </location>
</feature>
<accession>A0A0A8YQ43</accession>
<reference evidence="2" key="2">
    <citation type="journal article" date="2015" name="Data Brief">
        <title>Shoot transcriptome of the giant reed, Arundo donax.</title>
        <authorList>
            <person name="Barrero R.A."/>
            <person name="Guerrero F.D."/>
            <person name="Moolhuijzen P."/>
            <person name="Goolsby J.A."/>
            <person name="Tidwell J."/>
            <person name="Bellgard S.E."/>
            <person name="Bellgard M.I."/>
        </authorList>
    </citation>
    <scope>NUCLEOTIDE SEQUENCE</scope>
    <source>
        <tissue evidence="2">Shoot tissue taken approximately 20 cm above the soil surface</tissue>
    </source>
</reference>
<protein>
    <submittedName>
        <fullName evidence="2">Uncharacterized protein</fullName>
    </submittedName>
</protein>